<comment type="caution">
    <text evidence="2">The sequence shown here is derived from an EMBL/GenBank/DDBJ whole genome shotgun (WGS) entry which is preliminary data.</text>
</comment>
<dbReference type="PATRIC" id="fig|1160705.3.peg.795"/>
<dbReference type="Proteomes" id="UP000011205">
    <property type="component" value="Unassembled WGS sequence"/>
</dbReference>
<evidence type="ECO:0000256" key="1">
    <source>
        <dbReference type="SAM" id="MobiDB-lite"/>
    </source>
</evidence>
<sequence length="76" mass="8465">MVHRDRDDEGEREQAQYPAGRDTPEQASRGESYRCHIRRGSPRCANGGFRQRGRPENTLGAAGTLDPENALDLKIA</sequence>
<name>L8PL62_STRVR</name>
<feature type="compositionally biased region" description="Basic and acidic residues" evidence="1">
    <location>
        <begin position="1"/>
        <end position="14"/>
    </location>
</feature>
<feature type="region of interest" description="Disordered" evidence="1">
    <location>
        <begin position="1"/>
        <end position="76"/>
    </location>
</feature>
<dbReference type="AlphaFoldDB" id="L8PL62"/>
<accession>L8PL62</accession>
<reference evidence="2 3" key="1">
    <citation type="journal article" date="2013" name="Genome Announc.">
        <title>Draft Genome Sequence of Streptomyces viridochromogenes Strain Tu57, Producer of Avilamycin.</title>
        <authorList>
            <person name="Gruning B.A."/>
            <person name="Erxleben A."/>
            <person name="Hahnlein A."/>
            <person name="Gunther S."/>
        </authorList>
    </citation>
    <scope>NUCLEOTIDE SEQUENCE [LARGE SCALE GENOMIC DNA]</scope>
    <source>
        <strain evidence="2 3">Tue57</strain>
    </source>
</reference>
<organism evidence="2 3">
    <name type="scientific">Streptomyces viridochromogenes Tue57</name>
    <dbReference type="NCBI Taxonomy" id="1160705"/>
    <lineage>
        <taxon>Bacteria</taxon>
        <taxon>Bacillati</taxon>
        <taxon>Actinomycetota</taxon>
        <taxon>Actinomycetes</taxon>
        <taxon>Kitasatosporales</taxon>
        <taxon>Streptomycetaceae</taxon>
        <taxon>Streptomyces</taxon>
    </lineage>
</organism>
<protein>
    <submittedName>
        <fullName evidence="2">Uncharacterized protein</fullName>
    </submittedName>
</protein>
<dbReference type="EMBL" id="AMLP01000032">
    <property type="protein sequence ID" value="ELS58251.1"/>
    <property type="molecule type" value="Genomic_DNA"/>
</dbReference>
<evidence type="ECO:0000313" key="2">
    <source>
        <dbReference type="EMBL" id="ELS58251.1"/>
    </source>
</evidence>
<gene>
    <name evidence="2" type="ORF">STVIR_0802</name>
</gene>
<evidence type="ECO:0000313" key="3">
    <source>
        <dbReference type="Proteomes" id="UP000011205"/>
    </source>
</evidence>
<proteinExistence type="predicted"/>